<dbReference type="GO" id="GO:0006351">
    <property type="term" value="P:DNA-templated transcription"/>
    <property type="evidence" value="ECO:0007669"/>
    <property type="project" value="InterPro"/>
</dbReference>
<dbReference type="EMBL" id="OX380476">
    <property type="protein sequence ID" value="CAI5383989.1"/>
    <property type="molecule type" value="Genomic_RNA"/>
</dbReference>
<protein>
    <submittedName>
        <fullName evidence="7">RNA-dependent RNA polymerase</fullName>
    </submittedName>
</protein>
<organism evidence="7">
    <name type="scientific">String-of-pearls partitivirus</name>
    <dbReference type="NCBI Taxonomy" id="2933099"/>
    <lineage>
        <taxon>Viruses</taxon>
        <taxon>Riboviria</taxon>
        <taxon>Orthornavirae</taxon>
        <taxon>Pisuviricota</taxon>
        <taxon>Duplopiviricetes</taxon>
        <taxon>Durnavirales</taxon>
        <taxon>Partitiviridae</taxon>
    </lineage>
</organism>
<name>A0A9C7GX68_9VIRU</name>
<evidence type="ECO:0000256" key="1">
    <source>
        <dbReference type="ARBA" id="ARBA00022484"/>
    </source>
</evidence>
<dbReference type="Gene3D" id="3.30.70.270">
    <property type="match status" value="1"/>
</dbReference>
<evidence type="ECO:0000256" key="2">
    <source>
        <dbReference type="ARBA" id="ARBA00022679"/>
    </source>
</evidence>
<dbReference type="Pfam" id="PF00680">
    <property type="entry name" value="RdRP_1"/>
    <property type="match status" value="1"/>
</dbReference>
<feature type="domain" description="RNA-directed RNA polymerase C-terminal" evidence="6">
    <location>
        <begin position="186"/>
        <end position="488"/>
    </location>
</feature>
<dbReference type="GO" id="GO:0003723">
    <property type="term" value="F:RNA binding"/>
    <property type="evidence" value="ECO:0007669"/>
    <property type="project" value="InterPro"/>
</dbReference>
<dbReference type="InterPro" id="IPR001205">
    <property type="entry name" value="RNA-dir_pol_C"/>
</dbReference>
<dbReference type="InterPro" id="IPR043128">
    <property type="entry name" value="Rev_trsase/Diguanyl_cyclase"/>
</dbReference>
<proteinExistence type="predicted"/>
<keyword evidence="4" id="KW-0547">Nucleotide-binding</keyword>
<sequence length="586" mass="68291">MQNTVVIGYKPKLAKALHGNPDPGSNPAYRDTVDHALRRFLTAEEFDIVTKGYRRSPWNDEALKEDIAKLDSIEHPVIKDKHYYRALSHAYRLFSPKNKMKPVHFADLRHYPWQLSSNIGAPFATSKEWQKYVNEKFDLGGQSPKVRDLFKEAHHQALYPSMIDRRMTKRNLYNEMFLINRKNIHLIKDGRKTTDSGHDLRYWNTAFARQHLVEEDDPDKVRLVFGAPSTLLMAELMFIWPLQVSLLARGPESPMLWGYETLTGGWSRLYTWANKVQPRYGSVVTLDWSRFDKDARHTVIRDIHRMVMRPMFDFNNGYHPTIYYPETPDTNPHRLENLWNWMTDAVLTTPLMLPDGTILQFTHSGIYSGFFQTQILDSIYNCVMIFTILSRMGFDIEKISIKVQGDDSIFLMPYSYITIKDTFLNFFSQYANVYFGSTVNIKKSEVRETLEGAEVLRYRNHGTMPERDELQLLAMLRHPERTASLESLMARTIGVAYANCGNYTRVYNICEDIYNFLAKGGFKPDPFGLPGGLRYKQNYIPSYVEIDLTRFPTYFDTVRSLQDPQREILTQHHWPELHFIGIPGKS</sequence>
<evidence type="ECO:0000256" key="4">
    <source>
        <dbReference type="ARBA" id="ARBA00022741"/>
    </source>
</evidence>
<evidence type="ECO:0000313" key="7">
    <source>
        <dbReference type="EMBL" id="CAI5383989.1"/>
    </source>
</evidence>
<dbReference type="GO" id="GO:0003968">
    <property type="term" value="F:RNA-directed RNA polymerase activity"/>
    <property type="evidence" value="ECO:0007669"/>
    <property type="project" value="UniProtKB-KW"/>
</dbReference>
<dbReference type="GO" id="GO:0000166">
    <property type="term" value="F:nucleotide binding"/>
    <property type="evidence" value="ECO:0007669"/>
    <property type="project" value="UniProtKB-KW"/>
</dbReference>
<reference evidence="7" key="1">
    <citation type="submission" date="2022-11" db="EMBL/GenBank/DDBJ databases">
        <authorList>
            <person name="Mifsud CO J."/>
            <person name="Holmes C E."/>
            <person name="Gallagher V R."/>
            <person name="Geoghegan L J."/>
        </authorList>
    </citation>
    <scope>NUCLEOTIDE SEQUENCE</scope>
</reference>
<gene>
    <name evidence="7" type="primary">RNA-dependent RNA polymerase</name>
</gene>
<keyword evidence="2" id="KW-0808">Transferase</keyword>
<keyword evidence="3" id="KW-0548">Nucleotidyltransferase</keyword>
<accession>A0A9C7GX68</accession>
<dbReference type="SUPFAM" id="SSF56672">
    <property type="entry name" value="DNA/RNA polymerases"/>
    <property type="match status" value="1"/>
</dbReference>
<evidence type="ECO:0000256" key="5">
    <source>
        <dbReference type="ARBA" id="ARBA00022953"/>
    </source>
</evidence>
<evidence type="ECO:0000259" key="6">
    <source>
        <dbReference type="Pfam" id="PF00680"/>
    </source>
</evidence>
<keyword evidence="5" id="KW-0693">Viral RNA replication</keyword>
<evidence type="ECO:0000256" key="3">
    <source>
        <dbReference type="ARBA" id="ARBA00022695"/>
    </source>
</evidence>
<keyword evidence="1 7" id="KW-0696">RNA-directed RNA polymerase</keyword>
<dbReference type="InterPro" id="IPR043502">
    <property type="entry name" value="DNA/RNA_pol_sf"/>
</dbReference>